<sequence>MSRSKEVLSQSILFSGLPEQDIAALTAIAVEKPVAPGELIFSEGDPGDGFYVTLEGMIKVYKLSTEGKEQILHMFGPGEPFGEVPVFSGKAFPASAEGVKKSRVLFFPRKAFRDLITTNPSVAMNMLAVLSRRLRNFTIQVENLSLKEVPARLAGYFLLQAEEQKNPDTITLNISKGQLASFLGTIPETLSRMLRKMSEQGLVEVQGRTIRLTDRPGLEDLAEFGKMET</sequence>
<keyword evidence="2" id="KW-0238">DNA-binding</keyword>
<dbReference type="GO" id="GO:0003677">
    <property type="term" value="F:DNA binding"/>
    <property type="evidence" value="ECO:0007669"/>
    <property type="project" value="UniProtKB-KW"/>
</dbReference>
<dbReference type="PANTHER" id="PTHR24567:SF68">
    <property type="entry name" value="DNA-BINDING TRANSCRIPTIONAL DUAL REGULATOR CRP"/>
    <property type="match status" value="1"/>
</dbReference>
<dbReference type="EMBL" id="JACDUS010000006">
    <property type="protein sequence ID" value="MBA2882005.1"/>
    <property type="molecule type" value="Genomic_DNA"/>
</dbReference>
<dbReference type="SUPFAM" id="SSF46785">
    <property type="entry name" value="Winged helix' DNA-binding domain"/>
    <property type="match status" value="1"/>
</dbReference>
<dbReference type="PROSITE" id="PS51063">
    <property type="entry name" value="HTH_CRP_2"/>
    <property type="match status" value="1"/>
</dbReference>
<dbReference type="Proteomes" id="UP000525298">
    <property type="component" value="Unassembled WGS sequence"/>
</dbReference>
<organism evidence="6 7">
    <name type="scientific">Desulfosalsimonas propionicica</name>
    <dbReference type="NCBI Taxonomy" id="332175"/>
    <lineage>
        <taxon>Bacteria</taxon>
        <taxon>Pseudomonadati</taxon>
        <taxon>Thermodesulfobacteriota</taxon>
        <taxon>Desulfobacteria</taxon>
        <taxon>Desulfobacterales</taxon>
        <taxon>Desulfosalsimonadaceae</taxon>
        <taxon>Desulfosalsimonas</taxon>
    </lineage>
</organism>
<dbReference type="Pfam" id="PF13545">
    <property type="entry name" value="HTH_Crp_2"/>
    <property type="match status" value="1"/>
</dbReference>
<dbReference type="InterPro" id="IPR000595">
    <property type="entry name" value="cNMP-bd_dom"/>
</dbReference>
<evidence type="ECO:0000313" key="6">
    <source>
        <dbReference type="EMBL" id="MBA2882005.1"/>
    </source>
</evidence>
<protein>
    <submittedName>
        <fullName evidence="6">CRP/FNR family transcriptional regulator</fullName>
    </submittedName>
</protein>
<keyword evidence="3" id="KW-0804">Transcription</keyword>
<proteinExistence type="predicted"/>
<dbReference type="InterPro" id="IPR050397">
    <property type="entry name" value="Env_Response_Regulators"/>
</dbReference>
<keyword evidence="7" id="KW-1185">Reference proteome</keyword>
<dbReference type="CDD" id="cd00092">
    <property type="entry name" value="HTH_CRP"/>
    <property type="match status" value="1"/>
</dbReference>
<dbReference type="CDD" id="cd00038">
    <property type="entry name" value="CAP_ED"/>
    <property type="match status" value="1"/>
</dbReference>
<dbReference type="InterPro" id="IPR036388">
    <property type="entry name" value="WH-like_DNA-bd_sf"/>
</dbReference>
<dbReference type="AlphaFoldDB" id="A0A7W0HL81"/>
<dbReference type="InterPro" id="IPR014710">
    <property type="entry name" value="RmlC-like_jellyroll"/>
</dbReference>
<dbReference type="SUPFAM" id="SSF51206">
    <property type="entry name" value="cAMP-binding domain-like"/>
    <property type="match status" value="1"/>
</dbReference>
<reference evidence="6 7" key="1">
    <citation type="submission" date="2020-07" db="EMBL/GenBank/DDBJ databases">
        <title>Genomic Encyclopedia of Type Strains, Phase IV (KMG-IV): sequencing the most valuable type-strain genomes for metagenomic binning, comparative biology and taxonomic classification.</title>
        <authorList>
            <person name="Goeker M."/>
        </authorList>
    </citation>
    <scope>NUCLEOTIDE SEQUENCE [LARGE SCALE GENOMIC DNA]</scope>
    <source>
        <strain evidence="6 7">DSM 17721</strain>
    </source>
</reference>
<dbReference type="PROSITE" id="PS50042">
    <property type="entry name" value="CNMP_BINDING_3"/>
    <property type="match status" value="1"/>
</dbReference>
<dbReference type="PRINTS" id="PR00034">
    <property type="entry name" value="HTHCRP"/>
</dbReference>
<evidence type="ECO:0000259" key="4">
    <source>
        <dbReference type="PROSITE" id="PS50042"/>
    </source>
</evidence>
<dbReference type="SMART" id="SM00100">
    <property type="entry name" value="cNMP"/>
    <property type="match status" value="1"/>
</dbReference>
<comment type="caution">
    <text evidence="6">The sequence shown here is derived from an EMBL/GenBank/DDBJ whole genome shotgun (WGS) entry which is preliminary data.</text>
</comment>
<accession>A0A7W0HL81</accession>
<dbReference type="GO" id="GO:0003700">
    <property type="term" value="F:DNA-binding transcription factor activity"/>
    <property type="evidence" value="ECO:0007669"/>
    <property type="project" value="TreeGrafter"/>
</dbReference>
<dbReference type="Gene3D" id="1.10.10.10">
    <property type="entry name" value="Winged helix-like DNA-binding domain superfamily/Winged helix DNA-binding domain"/>
    <property type="match status" value="1"/>
</dbReference>
<feature type="domain" description="HTH crp-type" evidence="5">
    <location>
        <begin position="147"/>
        <end position="216"/>
    </location>
</feature>
<gene>
    <name evidence="6" type="ORF">HNR65_002339</name>
</gene>
<dbReference type="RefSeq" id="WP_181551656.1">
    <property type="nucleotide sequence ID" value="NZ_JACDUS010000006.1"/>
</dbReference>
<name>A0A7W0HL81_9BACT</name>
<dbReference type="InterPro" id="IPR012318">
    <property type="entry name" value="HTH_CRP"/>
</dbReference>
<dbReference type="SMART" id="SM00419">
    <property type="entry name" value="HTH_CRP"/>
    <property type="match status" value="1"/>
</dbReference>
<evidence type="ECO:0000256" key="2">
    <source>
        <dbReference type="ARBA" id="ARBA00023125"/>
    </source>
</evidence>
<dbReference type="GO" id="GO:0005829">
    <property type="term" value="C:cytosol"/>
    <property type="evidence" value="ECO:0007669"/>
    <property type="project" value="TreeGrafter"/>
</dbReference>
<evidence type="ECO:0000259" key="5">
    <source>
        <dbReference type="PROSITE" id="PS51063"/>
    </source>
</evidence>
<feature type="domain" description="Cyclic nucleotide-binding" evidence="4">
    <location>
        <begin position="13"/>
        <end position="133"/>
    </location>
</feature>
<dbReference type="PANTHER" id="PTHR24567">
    <property type="entry name" value="CRP FAMILY TRANSCRIPTIONAL REGULATORY PROTEIN"/>
    <property type="match status" value="1"/>
</dbReference>
<evidence type="ECO:0000256" key="1">
    <source>
        <dbReference type="ARBA" id="ARBA00023015"/>
    </source>
</evidence>
<keyword evidence="1" id="KW-0805">Transcription regulation</keyword>
<dbReference type="InterPro" id="IPR036390">
    <property type="entry name" value="WH_DNA-bd_sf"/>
</dbReference>
<dbReference type="Gene3D" id="2.60.120.10">
    <property type="entry name" value="Jelly Rolls"/>
    <property type="match status" value="1"/>
</dbReference>
<dbReference type="Pfam" id="PF00027">
    <property type="entry name" value="cNMP_binding"/>
    <property type="match status" value="1"/>
</dbReference>
<dbReference type="InterPro" id="IPR018490">
    <property type="entry name" value="cNMP-bd_dom_sf"/>
</dbReference>
<evidence type="ECO:0000313" key="7">
    <source>
        <dbReference type="Proteomes" id="UP000525298"/>
    </source>
</evidence>
<evidence type="ECO:0000256" key="3">
    <source>
        <dbReference type="ARBA" id="ARBA00023163"/>
    </source>
</evidence>